<reference evidence="19 20" key="1">
    <citation type="journal article" date="2016" name="Nat. Commun.">
        <title>Thousands of microbial genomes shed light on interconnected biogeochemical processes in an aquifer system.</title>
        <authorList>
            <person name="Anantharaman K."/>
            <person name="Brown C.T."/>
            <person name="Hug L.A."/>
            <person name="Sharon I."/>
            <person name="Castelle C.J."/>
            <person name="Probst A.J."/>
            <person name="Thomas B.C."/>
            <person name="Singh A."/>
            <person name="Wilkins M.J."/>
            <person name="Karaoz U."/>
            <person name="Brodie E.L."/>
            <person name="Williams K.H."/>
            <person name="Hubbard S.S."/>
            <person name="Banfield J.F."/>
        </authorList>
    </citation>
    <scope>NUCLEOTIDE SEQUENCE [LARGE SCALE GENOMIC DNA]</scope>
</reference>
<keyword evidence="13" id="KW-0472">Membrane</keyword>
<dbReference type="Gene3D" id="1.20.120.160">
    <property type="entry name" value="HPT domain"/>
    <property type="match status" value="1"/>
</dbReference>
<keyword evidence="11" id="KW-1133">Transmembrane helix</keyword>
<dbReference type="FunFam" id="3.30.565.10:FF:000010">
    <property type="entry name" value="Sensor histidine kinase RcsC"/>
    <property type="match status" value="1"/>
</dbReference>
<dbReference type="GO" id="GO:0000155">
    <property type="term" value="F:phosphorelay sensor kinase activity"/>
    <property type="evidence" value="ECO:0007669"/>
    <property type="project" value="InterPro"/>
</dbReference>
<dbReference type="InterPro" id="IPR001789">
    <property type="entry name" value="Sig_transdc_resp-reg_receiver"/>
</dbReference>
<dbReference type="STRING" id="1817772.A2527_00695"/>
<evidence type="ECO:0000256" key="3">
    <source>
        <dbReference type="ARBA" id="ARBA00012438"/>
    </source>
</evidence>
<dbReference type="SMART" id="SM00448">
    <property type="entry name" value="REC"/>
    <property type="match status" value="2"/>
</dbReference>
<dbReference type="InterPro" id="IPR005467">
    <property type="entry name" value="His_kinase_dom"/>
</dbReference>
<dbReference type="InterPro" id="IPR008207">
    <property type="entry name" value="Sig_transdc_His_kin_Hpt_dom"/>
</dbReference>
<keyword evidence="5 15" id="KW-0597">Phosphoprotein</keyword>
<evidence type="ECO:0000256" key="4">
    <source>
        <dbReference type="ARBA" id="ARBA00022475"/>
    </source>
</evidence>
<dbReference type="PROSITE" id="PS50894">
    <property type="entry name" value="HPT"/>
    <property type="match status" value="1"/>
</dbReference>
<feature type="domain" description="HPt" evidence="18">
    <location>
        <begin position="655"/>
        <end position="747"/>
    </location>
</feature>
<comment type="catalytic activity">
    <reaction evidence="1">
        <text>ATP + protein L-histidine = ADP + protein N-phospho-L-histidine.</text>
        <dbReference type="EC" id="2.7.13.3"/>
    </reaction>
</comment>
<dbReference type="PANTHER" id="PTHR45339:SF1">
    <property type="entry name" value="HYBRID SIGNAL TRANSDUCTION HISTIDINE KINASE J"/>
    <property type="match status" value="1"/>
</dbReference>
<name>A0A1F6GFF0_9PROT</name>
<keyword evidence="4" id="KW-1003">Cell membrane</keyword>
<evidence type="ECO:0000256" key="7">
    <source>
        <dbReference type="ARBA" id="ARBA00022692"/>
    </source>
</evidence>
<keyword evidence="9" id="KW-0418">Kinase</keyword>
<dbReference type="GO" id="GO:0005524">
    <property type="term" value="F:ATP binding"/>
    <property type="evidence" value="ECO:0007669"/>
    <property type="project" value="UniProtKB-KW"/>
</dbReference>
<feature type="modified residue" description="4-aspartylphosphate" evidence="15">
    <location>
        <position position="542"/>
    </location>
</feature>
<evidence type="ECO:0000313" key="19">
    <source>
        <dbReference type="EMBL" id="OGG96798.1"/>
    </source>
</evidence>
<dbReference type="InterPro" id="IPR036890">
    <property type="entry name" value="HATPase_C_sf"/>
</dbReference>
<keyword evidence="10" id="KW-0067">ATP-binding</keyword>
<dbReference type="SMART" id="SM00388">
    <property type="entry name" value="HisKA"/>
    <property type="match status" value="1"/>
</dbReference>
<dbReference type="Pfam" id="PF02518">
    <property type="entry name" value="HATPase_c"/>
    <property type="match status" value="1"/>
</dbReference>
<dbReference type="InterPro" id="IPR036641">
    <property type="entry name" value="HPT_dom_sf"/>
</dbReference>
<organism evidence="19 20">
    <name type="scientific">Candidatus Lambdaproteobacteria bacterium RIFOXYD2_FULL_50_16</name>
    <dbReference type="NCBI Taxonomy" id="1817772"/>
    <lineage>
        <taxon>Bacteria</taxon>
        <taxon>Pseudomonadati</taxon>
        <taxon>Pseudomonadota</taxon>
        <taxon>Candidatus Lambdaproteobacteria</taxon>
    </lineage>
</organism>
<comment type="caution">
    <text evidence="19">The sequence shown here is derived from an EMBL/GenBank/DDBJ whole genome shotgun (WGS) entry which is preliminary data.</text>
</comment>
<dbReference type="Gene3D" id="3.40.50.2300">
    <property type="match status" value="2"/>
</dbReference>
<dbReference type="InterPro" id="IPR003594">
    <property type="entry name" value="HATPase_dom"/>
</dbReference>
<feature type="modified residue" description="Phosphohistidine" evidence="14">
    <location>
        <position position="694"/>
    </location>
</feature>
<dbReference type="CDD" id="cd00082">
    <property type="entry name" value="HisKA"/>
    <property type="match status" value="1"/>
</dbReference>
<dbReference type="SUPFAM" id="SSF52172">
    <property type="entry name" value="CheY-like"/>
    <property type="match status" value="2"/>
</dbReference>
<dbReference type="SUPFAM" id="SSF47226">
    <property type="entry name" value="Histidine-containing phosphotransfer domain, HPT domain"/>
    <property type="match status" value="1"/>
</dbReference>
<dbReference type="EMBL" id="MFNE01000009">
    <property type="protein sequence ID" value="OGG96798.1"/>
    <property type="molecule type" value="Genomic_DNA"/>
</dbReference>
<keyword evidence="6" id="KW-0808">Transferase</keyword>
<evidence type="ECO:0000259" key="17">
    <source>
        <dbReference type="PROSITE" id="PS50110"/>
    </source>
</evidence>
<dbReference type="SMART" id="SM00387">
    <property type="entry name" value="HATPase_c"/>
    <property type="match status" value="1"/>
</dbReference>
<dbReference type="InterPro" id="IPR003661">
    <property type="entry name" value="HisK_dim/P_dom"/>
</dbReference>
<keyword evidence="7" id="KW-0812">Transmembrane</keyword>
<dbReference type="PANTHER" id="PTHR45339">
    <property type="entry name" value="HYBRID SIGNAL TRANSDUCTION HISTIDINE KINASE J"/>
    <property type="match status" value="1"/>
</dbReference>
<dbReference type="GO" id="GO:0005886">
    <property type="term" value="C:plasma membrane"/>
    <property type="evidence" value="ECO:0007669"/>
    <property type="project" value="UniProtKB-SubCell"/>
</dbReference>
<evidence type="ECO:0000256" key="8">
    <source>
        <dbReference type="ARBA" id="ARBA00022741"/>
    </source>
</evidence>
<sequence>MANPEDSILFGQEYRRLQQGEKVANSLVGDPSPLAKDYLALLDAYKKLYNQFAKVVNINDRDQAELREAQSGLQKELARRREMEIKLRESQVRLTHAKEVAEKALDDKARFFASMSHELRTPLNGVIGSANLLKNGYLNESQQDYIETIISSGKILMVVINDILDFSKIESGRLELEIQPIELDSLIEGVFDLVAVPAAEKNLELVYRTQKAPQSFMADPTRLAQVLVNLVNNAIKFTEKGQVEVEVTCQGTGEEEALLFCVKDSGIGIEPSQLSKLFTAFTQADRNTSRLYGGTGLGLSICQKLVELFGGKIEVQSVPREGSTFLFTLPLQAPDQPTPAPPSFAALRGKRLLLVEDNQSQLAKLTDLAESHQMQVTACQSPLVAMEAVQAGPPFDLAVIDRMMPLVEGTELLKRIRVLQASTPLPCLMMTHVGQKLTLRVHPSMPEVQMAKPVHNRQWLEAISRLSSGQTSLPEMTEQQAKYPNLAKIYPFKILVAEDNKINLKIALANLELFGYTAAHVVNGVELMVALEKEDFDLILMDVQMPEMDGLETTRIIKESWPTDHRPLIVAMTANANTEDRAQCLEAGMDDFLPKPVEIEHLGKMIEKWGRYWKGIPGQPFMGAGEAPKTAAPIDPHILPILDQNYIQGLKANYAHTLLTELGGFFCQEFVEARQAMETHLKTGRFDLISQTAHKLKGSCVNIGVKRAGHWAIHIETQARTQDPGLHLSLAALKDCEDATLKAVRQYLVLGQD</sequence>
<evidence type="ECO:0000256" key="14">
    <source>
        <dbReference type="PROSITE-ProRule" id="PRU00110"/>
    </source>
</evidence>
<keyword evidence="12" id="KW-0902">Two-component regulatory system</keyword>
<evidence type="ECO:0000256" key="12">
    <source>
        <dbReference type="ARBA" id="ARBA00023012"/>
    </source>
</evidence>
<feature type="domain" description="Response regulatory" evidence="17">
    <location>
        <begin position="351"/>
        <end position="467"/>
    </location>
</feature>
<evidence type="ECO:0000313" key="20">
    <source>
        <dbReference type="Proteomes" id="UP000178449"/>
    </source>
</evidence>
<evidence type="ECO:0000259" key="18">
    <source>
        <dbReference type="PROSITE" id="PS50894"/>
    </source>
</evidence>
<dbReference type="InterPro" id="IPR036097">
    <property type="entry name" value="HisK_dim/P_sf"/>
</dbReference>
<evidence type="ECO:0000256" key="6">
    <source>
        <dbReference type="ARBA" id="ARBA00022679"/>
    </source>
</evidence>
<evidence type="ECO:0000259" key="16">
    <source>
        <dbReference type="PROSITE" id="PS50109"/>
    </source>
</evidence>
<dbReference type="AlphaFoldDB" id="A0A1F6GFF0"/>
<evidence type="ECO:0000256" key="9">
    <source>
        <dbReference type="ARBA" id="ARBA00022777"/>
    </source>
</evidence>
<feature type="domain" description="Histidine kinase" evidence="16">
    <location>
        <begin position="114"/>
        <end position="333"/>
    </location>
</feature>
<dbReference type="SUPFAM" id="SSF47384">
    <property type="entry name" value="Homodimeric domain of signal transducing histidine kinase"/>
    <property type="match status" value="1"/>
</dbReference>
<dbReference type="Gene3D" id="3.30.565.10">
    <property type="entry name" value="Histidine kinase-like ATPase, C-terminal domain"/>
    <property type="match status" value="1"/>
</dbReference>
<dbReference type="FunFam" id="1.10.287.130:FF:000004">
    <property type="entry name" value="Ethylene receptor 1"/>
    <property type="match status" value="1"/>
</dbReference>
<dbReference type="CDD" id="cd17546">
    <property type="entry name" value="REC_hyHK_CKI1_RcsC-like"/>
    <property type="match status" value="1"/>
</dbReference>
<evidence type="ECO:0000256" key="15">
    <source>
        <dbReference type="PROSITE-ProRule" id="PRU00169"/>
    </source>
</evidence>
<dbReference type="Pfam" id="PF00072">
    <property type="entry name" value="Response_reg"/>
    <property type="match status" value="2"/>
</dbReference>
<dbReference type="Gene3D" id="1.10.287.130">
    <property type="match status" value="1"/>
</dbReference>
<dbReference type="InterPro" id="IPR004358">
    <property type="entry name" value="Sig_transdc_His_kin-like_C"/>
</dbReference>
<feature type="modified residue" description="4-aspartylphosphate" evidence="15">
    <location>
        <position position="401"/>
    </location>
</feature>
<evidence type="ECO:0000256" key="5">
    <source>
        <dbReference type="ARBA" id="ARBA00022553"/>
    </source>
</evidence>
<dbReference type="Pfam" id="PF00512">
    <property type="entry name" value="HisKA"/>
    <property type="match status" value="1"/>
</dbReference>
<dbReference type="CDD" id="cd00156">
    <property type="entry name" value="REC"/>
    <property type="match status" value="1"/>
</dbReference>
<feature type="domain" description="Response regulatory" evidence="17">
    <location>
        <begin position="493"/>
        <end position="610"/>
    </location>
</feature>
<dbReference type="PRINTS" id="PR00344">
    <property type="entry name" value="BCTRLSENSOR"/>
</dbReference>
<comment type="subcellular location">
    <subcellularLocation>
        <location evidence="2">Cell membrane</location>
        <topology evidence="2">Multi-pass membrane protein</topology>
    </subcellularLocation>
</comment>
<dbReference type="PROSITE" id="PS50110">
    <property type="entry name" value="RESPONSE_REGULATORY"/>
    <property type="match status" value="2"/>
</dbReference>
<protein>
    <recommendedName>
        <fullName evidence="3">histidine kinase</fullName>
        <ecNumber evidence="3">2.7.13.3</ecNumber>
    </recommendedName>
</protein>
<evidence type="ECO:0000256" key="10">
    <source>
        <dbReference type="ARBA" id="ARBA00022840"/>
    </source>
</evidence>
<gene>
    <name evidence="19" type="ORF">A2527_00695</name>
</gene>
<evidence type="ECO:0000256" key="2">
    <source>
        <dbReference type="ARBA" id="ARBA00004651"/>
    </source>
</evidence>
<evidence type="ECO:0000256" key="13">
    <source>
        <dbReference type="ARBA" id="ARBA00023136"/>
    </source>
</evidence>
<dbReference type="SUPFAM" id="SSF55874">
    <property type="entry name" value="ATPase domain of HSP90 chaperone/DNA topoisomerase II/histidine kinase"/>
    <property type="match status" value="1"/>
</dbReference>
<proteinExistence type="predicted"/>
<evidence type="ECO:0000256" key="11">
    <source>
        <dbReference type="ARBA" id="ARBA00022989"/>
    </source>
</evidence>
<evidence type="ECO:0000256" key="1">
    <source>
        <dbReference type="ARBA" id="ARBA00000085"/>
    </source>
</evidence>
<keyword evidence="8" id="KW-0547">Nucleotide-binding</keyword>
<dbReference type="InterPro" id="IPR011006">
    <property type="entry name" value="CheY-like_superfamily"/>
</dbReference>
<dbReference type="CDD" id="cd16922">
    <property type="entry name" value="HATPase_EvgS-ArcB-TorS-like"/>
    <property type="match status" value="1"/>
</dbReference>
<dbReference type="Proteomes" id="UP000178449">
    <property type="component" value="Unassembled WGS sequence"/>
</dbReference>
<accession>A0A1F6GFF0</accession>
<dbReference type="EC" id="2.7.13.3" evidence="3"/>
<dbReference type="PROSITE" id="PS50109">
    <property type="entry name" value="HIS_KIN"/>
    <property type="match status" value="1"/>
</dbReference>
<dbReference type="Pfam" id="PF01627">
    <property type="entry name" value="Hpt"/>
    <property type="match status" value="1"/>
</dbReference>